<dbReference type="GO" id="GO:0000976">
    <property type="term" value="F:transcription cis-regulatory region binding"/>
    <property type="evidence" value="ECO:0007669"/>
    <property type="project" value="TreeGrafter"/>
</dbReference>
<name>A0A7T4EG62_9CORY</name>
<dbReference type="Pfam" id="PF00356">
    <property type="entry name" value="LacI"/>
    <property type="match status" value="1"/>
</dbReference>
<dbReference type="GeneID" id="92758880"/>
<dbReference type="PROSITE" id="PS50932">
    <property type="entry name" value="HTH_LACI_2"/>
    <property type="match status" value="1"/>
</dbReference>
<evidence type="ECO:0000313" key="6">
    <source>
        <dbReference type="Proteomes" id="UP000596145"/>
    </source>
</evidence>
<dbReference type="PANTHER" id="PTHR30146">
    <property type="entry name" value="LACI-RELATED TRANSCRIPTIONAL REPRESSOR"/>
    <property type="match status" value="1"/>
</dbReference>
<evidence type="ECO:0000313" key="5">
    <source>
        <dbReference type="EMBL" id="QQB46774.1"/>
    </source>
</evidence>
<accession>A0A7T4EG62</accession>
<dbReference type="Gene3D" id="1.10.260.40">
    <property type="entry name" value="lambda repressor-like DNA-binding domains"/>
    <property type="match status" value="1"/>
</dbReference>
<dbReference type="SUPFAM" id="SSF53822">
    <property type="entry name" value="Periplasmic binding protein-like I"/>
    <property type="match status" value="1"/>
</dbReference>
<sequence length="346" mass="37637">MLKPTVTFVEEEMNRRPTLAQVAELAGVSHQTVSRVVNGFEGVRPATREKVQAAIDELGYRRNAAARALVTSESKLIGVVAMGSFLYGPTSTLAALEHSARDHGYMILLSTVTHLESDITRAVQQSLERGVDALVIIANRNGYIEKLDKLDPGVPMVIAGPRPHNAHGHNFAYVDQEQGAEMAVQHLVDIGHRKLCLITGPNDWVDSQQRFTAAVSTCYKEGLNPLVKFGDWSGEAGYRIGQELLDLPITKRPTAIFSANDAMAEGVILALSEQGLRVPDDMSIVGFDDDPHSAFFTPPLTTVRQDFTAQGQLVLDALIRMIGGLDPDLHPVPAELIVRSSTKSLI</sequence>
<organism evidence="5 6">
    <name type="scientific">Corynebacterium glucuronolyticum</name>
    <dbReference type="NCBI Taxonomy" id="39791"/>
    <lineage>
        <taxon>Bacteria</taxon>
        <taxon>Bacillati</taxon>
        <taxon>Actinomycetota</taxon>
        <taxon>Actinomycetes</taxon>
        <taxon>Mycobacteriales</taxon>
        <taxon>Corynebacteriaceae</taxon>
        <taxon>Corynebacterium</taxon>
    </lineage>
</organism>
<dbReference type="PANTHER" id="PTHR30146:SF109">
    <property type="entry name" value="HTH-TYPE TRANSCRIPTIONAL REGULATOR GALS"/>
    <property type="match status" value="1"/>
</dbReference>
<proteinExistence type="predicted"/>
<dbReference type="InterPro" id="IPR046335">
    <property type="entry name" value="LacI/GalR-like_sensor"/>
</dbReference>
<keyword evidence="2 5" id="KW-0238">DNA-binding</keyword>
<reference evidence="5 6" key="1">
    <citation type="submission" date="2020-12" db="EMBL/GenBank/DDBJ databases">
        <title>FDA dAtabase for Regulatory Grade micrObial Sequences (FDA-ARGOS): Supporting development and validation of Infectious Disease Dx tests.</title>
        <authorList>
            <person name="Sproer C."/>
            <person name="Gronow S."/>
            <person name="Severitt S."/>
            <person name="Schroder I."/>
            <person name="Tallon L."/>
            <person name="Sadzewicz L."/>
            <person name="Zhao X."/>
            <person name="Boylan J."/>
            <person name="Ott S."/>
            <person name="Bowen H."/>
            <person name="Vavikolanu K."/>
            <person name="Mehta A."/>
            <person name="Aluvathingal J."/>
            <person name="Nadendla S."/>
            <person name="Lowell S."/>
            <person name="Myers T."/>
            <person name="Yan Y."/>
            <person name="Sichtig H."/>
        </authorList>
    </citation>
    <scope>NUCLEOTIDE SEQUENCE [LARGE SCALE GENOMIC DNA]</scope>
    <source>
        <strain evidence="5 6">FDAARGOS_1053</strain>
    </source>
</reference>
<dbReference type="Gene3D" id="3.40.50.2300">
    <property type="match status" value="2"/>
</dbReference>
<dbReference type="RefSeq" id="WP_084036384.1">
    <property type="nucleotide sequence ID" value="NZ_CP066007.1"/>
</dbReference>
<gene>
    <name evidence="5" type="ORF">I6I10_02190</name>
</gene>
<evidence type="ECO:0000259" key="4">
    <source>
        <dbReference type="PROSITE" id="PS50932"/>
    </source>
</evidence>
<dbReference type="SUPFAM" id="SSF47413">
    <property type="entry name" value="lambda repressor-like DNA-binding domains"/>
    <property type="match status" value="1"/>
</dbReference>
<dbReference type="InterPro" id="IPR028082">
    <property type="entry name" value="Peripla_BP_I"/>
</dbReference>
<evidence type="ECO:0000256" key="2">
    <source>
        <dbReference type="ARBA" id="ARBA00023125"/>
    </source>
</evidence>
<dbReference type="Proteomes" id="UP000596145">
    <property type="component" value="Chromosome"/>
</dbReference>
<evidence type="ECO:0000256" key="3">
    <source>
        <dbReference type="ARBA" id="ARBA00023163"/>
    </source>
</evidence>
<dbReference type="SMART" id="SM00354">
    <property type="entry name" value="HTH_LACI"/>
    <property type="match status" value="1"/>
</dbReference>
<dbReference type="InterPro" id="IPR010982">
    <property type="entry name" value="Lambda_DNA-bd_dom_sf"/>
</dbReference>
<keyword evidence="3" id="KW-0804">Transcription</keyword>
<dbReference type="InterPro" id="IPR000843">
    <property type="entry name" value="HTH_LacI"/>
</dbReference>
<dbReference type="CDD" id="cd01392">
    <property type="entry name" value="HTH_LacI"/>
    <property type="match status" value="1"/>
</dbReference>
<protein>
    <submittedName>
        <fullName evidence="5">LacI family DNA-binding transcriptional regulator</fullName>
    </submittedName>
</protein>
<dbReference type="EMBL" id="CP066007">
    <property type="protein sequence ID" value="QQB46774.1"/>
    <property type="molecule type" value="Genomic_DNA"/>
</dbReference>
<dbReference type="Pfam" id="PF13377">
    <property type="entry name" value="Peripla_BP_3"/>
    <property type="match status" value="1"/>
</dbReference>
<dbReference type="CDD" id="cd01574">
    <property type="entry name" value="PBP1_LacI"/>
    <property type="match status" value="1"/>
</dbReference>
<dbReference type="GO" id="GO:0003700">
    <property type="term" value="F:DNA-binding transcription factor activity"/>
    <property type="evidence" value="ECO:0007669"/>
    <property type="project" value="TreeGrafter"/>
</dbReference>
<dbReference type="OrthoDB" id="9816215at2"/>
<keyword evidence="1" id="KW-0805">Transcription regulation</keyword>
<feature type="domain" description="HTH lacI-type" evidence="4">
    <location>
        <begin position="17"/>
        <end position="71"/>
    </location>
</feature>
<dbReference type="AlphaFoldDB" id="A0A7T4EG62"/>
<evidence type="ECO:0000256" key="1">
    <source>
        <dbReference type="ARBA" id="ARBA00023015"/>
    </source>
</evidence>